<sequence length="286" mass="31884">MTYKRRTFLKTTAVASAAIAAMPSLMASVVKPSTKIGVQLYTVRNEMSSDPKGTLEKIARIGYQKLEGAGYDAGKIYGFSGKEFRSIVSDLGMELTSGHMSSQVFAEGFDQALEFMVDAGQQYAVFPWLSPEQRVSLDQYKGYAATLSKCAEKAKSAGITVCYHNHDFEFQELDGELPMNILLSETDPEMVKIELDLYWITRAGLDPIQFFKDNSGRVPMWHVKDIANTPERGFAEVGTGTIDFQSIFAEKKTSGMKHFFVEQDQSENPLKSIELSYKNLTEKILG</sequence>
<dbReference type="PROSITE" id="PS51318">
    <property type="entry name" value="TAT"/>
    <property type="match status" value="1"/>
</dbReference>
<evidence type="ECO:0000313" key="4">
    <source>
        <dbReference type="Proteomes" id="UP001610063"/>
    </source>
</evidence>
<dbReference type="InterPro" id="IPR013022">
    <property type="entry name" value="Xyl_isomerase-like_TIM-brl"/>
</dbReference>
<organism evidence="3 4">
    <name type="scientific">Marinoscillum luteum</name>
    <dbReference type="NCBI Taxonomy" id="861051"/>
    <lineage>
        <taxon>Bacteria</taxon>
        <taxon>Pseudomonadati</taxon>
        <taxon>Bacteroidota</taxon>
        <taxon>Cytophagia</taxon>
        <taxon>Cytophagales</taxon>
        <taxon>Reichenbachiellaceae</taxon>
        <taxon>Marinoscillum</taxon>
    </lineage>
</organism>
<keyword evidence="4" id="KW-1185">Reference proteome</keyword>
<dbReference type="InterPro" id="IPR036237">
    <property type="entry name" value="Xyl_isomerase-like_sf"/>
</dbReference>
<feature type="chain" id="PRO_5045380779" evidence="1">
    <location>
        <begin position="28"/>
        <end position="286"/>
    </location>
</feature>
<dbReference type="InterPro" id="IPR050312">
    <property type="entry name" value="IolE/XylAMocC-like"/>
</dbReference>
<dbReference type="InterPro" id="IPR006311">
    <property type="entry name" value="TAT_signal"/>
</dbReference>
<feature type="domain" description="Xylose isomerase-like TIM barrel" evidence="2">
    <location>
        <begin position="56"/>
        <end position="263"/>
    </location>
</feature>
<dbReference type="Proteomes" id="UP001610063">
    <property type="component" value="Unassembled WGS sequence"/>
</dbReference>
<feature type="signal peptide" evidence="1">
    <location>
        <begin position="1"/>
        <end position="27"/>
    </location>
</feature>
<name>A0ABW7N3C6_9BACT</name>
<gene>
    <name evidence="3" type="ORF">ACHKAR_01595</name>
</gene>
<evidence type="ECO:0000256" key="1">
    <source>
        <dbReference type="SAM" id="SignalP"/>
    </source>
</evidence>
<accession>A0ABW7N3C6</accession>
<dbReference type="SUPFAM" id="SSF51658">
    <property type="entry name" value="Xylose isomerase-like"/>
    <property type="match status" value="1"/>
</dbReference>
<evidence type="ECO:0000313" key="3">
    <source>
        <dbReference type="EMBL" id="MFH6982108.1"/>
    </source>
</evidence>
<dbReference type="RefSeq" id="WP_395415892.1">
    <property type="nucleotide sequence ID" value="NZ_JBIPKE010000009.1"/>
</dbReference>
<reference evidence="3 4" key="1">
    <citation type="journal article" date="2013" name="Int. J. Syst. Evol. Microbiol.">
        <title>Marinoscillum luteum sp. nov., isolated from marine sediment.</title>
        <authorList>
            <person name="Cha I.T."/>
            <person name="Park S.J."/>
            <person name="Kim S.J."/>
            <person name="Kim J.G."/>
            <person name="Jung M.Y."/>
            <person name="Shin K.S."/>
            <person name="Kwon K.K."/>
            <person name="Yang S.H."/>
            <person name="Seo Y.S."/>
            <person name="Rhee S.K."/>
        </authorList>
    </citation>
    <scope>NUCLEOTIDE SEQUENCE [LARGE SCALE GENOMIC DNA]</scope>
    <source>
        <strain evidence="3 4">KCTC 23939</strain>
    </source>
</reference>
<comment type="caution">
    <text evidence="3">The sequence shown here is derived from an EMBL/GenBank/DDBJ whole genome shotgun (WGS) entry which is preliminary data.</text>
</comment>
<proteinExistence type="predicted"/>
<dbReference type="Pfam" id="PF01261">
    <property type="entry name" value="AP_endonuc_2"/>
    <property type="match status" value="1"/>
</dbReference>
<dbReference type="Gene3D" id="3.20.20.150">
    <property type="entry name" value="Divalent-metal-dependent TIM barrel enzymes"/>
    <property type="match status" value="1"/>
</dbReference>
<dbReference type="PANTHER" id="PTHR12110:SF41">
    <property type="entry name" value="INOSOSE DEHYDRATASE"/>
    <property type="match status" value="1"/>
</dbReference>
<protein>
    <submittedName>
        <fullName evidence="3">Sugar phosphate isomerase/epimerase family protein</fullName>
    </submittedName>
</protein>
<evidence type="ECO:0000259" key="2">
    <source>
        <dbReference type="Pfam" id="PF01261"/>
    </source>
</evidence>
<keyword evidence="1" id="KW-0732">Signal</keyword>
<dbReference type="PANTHER" id="PTHR12110">
    <property type="entry name" value="HYDROXYPYRUVATE ISOMERASE"/>
    <property type="match status" value="1"/>
</dbReference>
<dbReference type="GO" id="GO:0016853">
    <property type="term" value="F:isomerase activity"/>
    <property type="evidence" value="ECO:0007669"/>
    <property type="project" value="UniProtKB-KW"/>
</dbReference>
<dbReference type="EMBL" id="JBIPKE010000009">
    <property type="protein sequence ID" value="MFH6982108.1"/>
    <property type="molecule type" value="Genomic_DNA"/>
</dbReference>
<keyword evidence="3" id="KW-0413">Isomerase</keyword>